<sequence>MKTTSPARLIYTRSLLALLLWLAIVHSARAEPLAEQTQWLAITLNHAERDGLWACRVAGDALWIARSDIKKLGLRAPADNHEWIELSALPGVQVSVDALAQQATILASASALDNQQHLVSKAPEHVSGYPLAEPISALTLAYSLYASETETSRQVSTQTTLTASGVVPGILRSSFSSRTGDESSSAHTRLMTQWQWDNPASLTSLTLGDSITTGTSWSRQVRFGGLHFARNFQLNPQLNTAPRAQYSDSVVLPSTVDLYIDGLKQSSQNVAPGDYLLDTLPTFTGSGQAQVVVTDINGQRRTVLLDLYGAPGMLAEGLSSGALDLGWARQNYAVRSDDYAASPMLDSGWRYGVNNHLTLALHTEQQRRMHHAGIGSDWLISPRAGIVSQHIAYSDSQYGQGIKWGAGWQWNGNGTGISASTVRSEKNFADNARMSGTLPARRSDTLWVSHSFRHAGTLGAGWVQQNLQGSEQRYLNASWSATLPLQISATLSYTRSLSDASHTVQLMMTIPFGSHDTLSVQASRNTPRLDYRHQPNEQTGGWSWQAGQSFGENGEKYADVGNLSRYGEWHIGMERGDHTRSQYATGEGSLTLLDSTLHALRYNEQGLALISTHGIGHVPVLLENRPAGETDDEGYLLLTDLPRYHNSKVTIDPLSLPADVMTPVTDIYARPGTATAVKVDFDVHHAVSVQARLVNSRHQPLPMGSAVSTPRGATIVGRDGFIWLEDPPLPGELVVTTAQGTCRVALPPTQSSTSRLNLGEQPCR</sequence>
<dbReference type="Pfam" id="PF00577">
    <property type="entry name" value="Usher"/>
    <property type="match status" value="1"/>
</dbReference>
<dbReference type="Gene3D" id="2.60.40.3110">
    <property type="match status" value="1"/>
</dbReference>
<evidence type="ECO:0000313" key="3">
    <source>
        <dbReference type="Proteomes" id="UP001225042"/>
    </source>
</evidence>
<dbReference type="EMBL" id="JAVDKS010000002">
    <property type="protein sequence ID" value="MDQ2255723.1"/>
    <property type="molecule type" value="Genomic_DNA"/>
</dbReference>
<dbReference type="GO" id="GO:0009297">
    <property type="term" value="P:pilus assembly"/>
    <property type="evidence" value="ECO:0007669"/>
    <property type="project" value="InterPro"/>
</dbReference>
<dbReference type="InterPro" id="IPR042186">
    <property type="entry name" value="FimD_plug_dom"/>
</dbReference>
<organism evidence="2 3">
    <name type="scientific">Enterobacter soli</name>
    <dbReference type="NCBI Taxonomy" id="885040"/>
    <lineage>
        <taxon>Bacteria</taxon>
        <taxon>Pseudomonadati</taxon>
        <taxon>Pseudomonadota</taxon>
        <taxon>Gammaproteobacteria</taxon>
        <taxon>Enterobacterales</taxon>
        <taxon>Enterobacteriaceae</taxon>
        <taxon>Enterobacter</taxon>
    </lineage>
</organism>
<dbReference type="RefSeq" id="WP_306682654.1">
    <property type="nucleotide sequence ID" value="NZ_JAVDKR010000002.1"/>
</dbReference>
<keyword evidence="3" id="KW-1185">Reference proteome</keyword>
<dbReference type="GO" id="GO:0015473">
    <property type="term" value="F:fimbrial usher porin activity"/>
    <property type="evidence" value="ECO:0007669"/>
    <property type="project" value="InterPro"/>
</dbReference>
<keyword evidence="1" id="KW-0732">Signal</keyword>
<dbReference type="PANTHER" id="PTHR30451">
    <property type="entry name" value="OUTER MEMBRANE USHER PROTEIN"/>
    <property type="match status" value="1"/>
</dbReference>
<accession>A0AAW8H613</accession>
<gene>
    <name evidence="2" type="ORF">RBJ67_06155</name>
</gene>
<dbReference type="GO" id="GO:0009279">
    <property type="term" value="C:cell outer membrane"/>
    <property type="evidence" value="ECO:0007669"/>
    <property type="project" value="TreeGrafter"/>
</dbReference>
<protein>
    <submittedName>
        <fullName evidence="2">Fimbria/pilus outer membrane usher protein</fullName>
    </submittedName>
</protein>
<evidence type="ECO:0000313" key="2">
    <source>
        <dbReference type="EMBL" id="MDQ2255723.1"/>
    </source>
</evidence>
<dbReference type="InterPro" id="IPR000015">
    <property type="entry name" value="Fimb_usher"/>
</dbReference>
<dbReference type="Proteomes" id="UP001225042">
    <property type="component" value="Unassembled WGS sequence"/>
</dbReference>
<feature type="chain" id="PRO_5043745730" evidence="1">
    <location>
        <begin position="31"/>
        <end position="764"/>
    </location>
</feature>
<dbReference type="InterPro" id="IPR043142">
    <property type="entry name" value="PapC-like_C_sf"/>
</dbReference>
<dbReference type="Gene3D" id="2.60.40.2610">
    <property type="entry name" value="Outer membrane usher protein FimD, plug domain"/>
    <property type="match status" value="1"/>
</dbReference>
<dbReference type="Gene3D" id="2.60.40.2070">
    <property type="match status" value="1"/>
</dbReference>
<dbReference type="AlphaFoldDB" id="A0AAW8H613"/>
<evidence type="ECO:0000256" key="1">
    <source>
        <dbReference type="SAM" id="SignalP"/>
    </source>
</evidence>
<name>A0AAW8H613_9ENTR</name>
<proteinExistence type="predicted"/>
<dbReference type="PANTHER" id="PTHR30451:SF5">
    <property type="entry name" value="SLR0019 PROTEIN"/>
    <property type="match status" value="1"/>
</dbReference>
<comment type="caution">
    <text evidence="2">The sequence shown here is derived from an EMBL/GenBank/DDBJ whole genome shotgun (WGS) entry which is preliminary data.</text>
</comment>
<feature type="signal peptide" evidence="1">
    <location>
        <begin position="1"/>
        <end position="30"/>
    </location>
</feature>
<reference evidence="2 3" key="1">
    <citation type="submission" date="2023-08" db="EMBL/GenBank/DDBJ databases">
        <authorList>
            <person name="Dale J."/>
        </authorList>
    </citation>
    <scope>NUCLEOTIDE SEQUENCE [LARGE SCALE GENOMIC DNA]</scope>
    <source>
        <strain evidence="2 3">2023EL-00788</strain>
    </source>
</reference>